<comment type="caution">
    <text evidence="2">The sequence shown here is derived from an EMBL/GenBank/DDBJ whole genome shotgun (WGS) entry which is preliminary data.</text>
</comment>
<evidence type="ECO:0000256" key="1">
    <source>
        <dbReference type="SAM" id="Phobius"/>
    </source>
</evidence>
<keyword evidence="1" id="KW-0812">Transmembrane</keyword>
<keyword evidence="1" id="KW-0472">Membrane</keyword>
<dbReference type="AlphaFoldDB" id="A0A0F9IEC2"/>
<sequence length="31" mass="3510">GFRGERKMSLVLYLIAGILIGSFLYDFMLGE</sequence>
<gene>
    <name evidence="2" type="ORF">LCGC14_1589320</name>
</gene>
<dbReference type="EMBL" id="LAZR01012597">
    <property type="protein sequence ID" value="KKM25991.1"/>
    <property type="molecule type" value="Genomic_DNA"/>
</dbReference>
<proteinExistence type="predicted"/>
<keyword evidence="1" id="KW-1133">Transmembrane helix</keyword>
<protein>
    <submittedName>
        <fullName evidence="2">Uncharacterized protein</fullName>
    </submittedName>
</protein>
<evidence type="ECO:0000313" key="2">
    <source>
        <dbReference type="EMBL" id="KKM25991.1"/>
    </source>
</evidence>
<feature type="transmembrane region" description="Helical" evidence="1">
    <location>
        <begin position="12"/>
        <end position="30"/>
    </location>
</feature>
<reference evidence="2" key="1">
    <citation type="journal article" date="2015" name="Nature">
        <title>Complex archaea that bridge the gap between prokaryotes and eukaryotes.</title>
        <authorList>
            <person name="Spang A."/>
            <person name="Saw J.H."/>
            <person name="Jorgensen S.L."/>
            <person name="Zaremba-Niedzwiedzka K."/>
            <person name="Martijn J."/>
            <person name="Lind A.E."/>
            <person name="van Eijk R."/>
            <person name="Schleper C."/>
            <person name="Guy L."/>
            <person name="Ettema T.J."/>
        </authorList>
    </citation>
    <scope>NUCLEOTIDE SEQUENCE</scope>
</reference>
<name>A0A0F9IEC2_9ZZZZ</name>
<accession>A0A0F9IEC2</accession>
<feature type="non-terminal residue" evidence="2">
    <location>
        <position position="1"/>
    </location>
</feature>
<organism evidence="2">
    <name type="scientific">marine sediment metagenome</name>
    <dbReference type="NCBI Taxonomy" id="412755"/>
    <lineage>
        <taxon>unclassified sequences</taxon>
        <taxon>metagenomes</taxon>
        <taxon>ecological metagenomes</taxon>
    </lineage>
</organism>